<evidence type="ECO:0000313" key="9">
    <source>
        <dbReference type="EMBL" id="HIZ21708.1"/>
    </source>
</evidence>
<feature type="transmembrane region" description="Helical" evidence="7">
    <location>
        <begin position="184"/>
        <end position="205"/>
    </location>
</feature>
<dbReference type="CDD" id="cd06261">
    <property type="entry name" value="TM_PBP2"/>
    <property type="match status" value="1"/>
</dbReference>
<comment type="caution">
    <text evidence="9">The sequence shown here is derived from an EMBL/GenBank/DDBJ whole genome shotgun (WGS) entry which is preliminary data.</text>
</comment>
<comment type="similarity">
    <text evidence="7">Belongs to the binding-protein-dependent transport system permease family.</text>
</comment>
<comment type="subcellular location">
    <subcellularLocation>
        <location evidence="1 7">Cell membrane</location>
        <topology evidence="1 7">Multi-pass membrane protein</topology>
    </subcellularLocation>
</comment>
<reference evidence="9" key="1">
    <citation type="journal article" date="2021" name="PeerJ">
        <title>Extensive microbial diversity within the chicken gut microbiome revealed by metagenomics and culture.</title>
        <authorList>
            <person name="Gilroy R."/>
            <person name="Ravi A."/>
            <person name="Getino M."/>
            <person name="Pursley I."/>
            <person name="Horton D.L."/>
            <person name="Alikhan N.F."/>
            <person name="Baker D."/>
            <person name="Gharbi K."/>
            <person name="Hall N."/>
            <person name="Watson M."/>
            <person name="Adriaenssens E.M."/>
            <person name="Foster-Nyarko E."/>
            <person name="Jarju S."/>
            <person name="Secka A."/>
            <person name="Antonio M."/>
            <person name="Oren A."/>
            <person name="Chaudhuri R.R."/>
            <person name="La Ragione R."/>
            <person name="Hildebrand F."/>
            <person name="Pallen M.J."/>
        </authorList>
    </citation>
    <scope>NUCLEOTIDE SEQUENCE</scope>
    <source>
        <strain evidence="9">14324</strain>
    </source>
</reference>
<evidence type="ECO:0000256" key="4">
    <source>
        <dbReference type="ARBA" id="ARBA00022692"/>
    </source>
</evidence>
<keyword evidence="6 7" id="KW-0472">Membrane</keyword>
<keyword evidence="4 7" id="KW-0812">Transmembrane</keyword>
<dbReference type="InterPro" id="IPR000515">
    <property type="entry name" value="MetI-like"/>
</dbReference>
<evidence type="ECO:0000256" key="2">
    <source>
        <dbReference type="ARBA" id="ARBA00022448"/>
    </source>
</evidence>
<dbReference type="InterPro" id="IPR035906">
    <property type="entry name" value="MetI-like_sf"/>
</dbReference>
<feature type="domain" description="ABC transmembrane type-1" evidence="8">
    <location>
        <begin position="1"/>
        <end position="205"/>
    </location>
</feature>
<dbReference type="EMBL" id="DXBU01000034">
    <property type="protein sequence ID" value="HIZ21708.1"/>
    <property type="molecule type" value="Genomic_DNA"/>
</dbReference>
<keyword evidence="2 7" id="KW-0813">Transport</keyword>
<dbReference type="PANTHER" id="PTHR30193">
    <property type="entry name" value="ABC TRANSPORTER PERMEASE PROTEIN"/>
    <property type="match status" value="1"/>
</dbReference>
<proteinExistence type="inferred from homology"/>
<dbReference type="Pfam" id="PF00528">
    <property type="entry name" value="BPD_transp_1"/>
    <property type="match status" value="1"/>
</dbReference>
<evidence type="ECO:0000313" key="10">
    <source>
        <dbReference type="Proteomes" id="UP000824041"/>
    </source>
</evidence>
<dbReference type="InterPro" id="IPR051393">
    <property type="entry name" value="ABC_transporter_permease"/>
</dbReference>
<feature type="transmembrane region" description="Helical" evidence="7">
    <location>
        <begin position="90"/>
        <end position="108"/>
    </location>
</feature>
<evidence type="ECO:0000256" key="1">
    <source>
        <dbReference type="ARBA" id="ARBA00004651"/>
    </source>
</evidence>
<reference evidence="9" key="2">
    <citation type="submission" date="2021-04" db="EMBL/GenBank/DDBJ databases">
        <authorList>
            <person name="Gilroy R."/>
        </authorList>
    </citation>
    <scope>NUCLEOTIDE SEQUENCE</scope>
    <source>
        <strain evidence="9">14324</strain>
    </source>
</reference>
<keyword evidence="3" id="KW-1003">Cell membrane</keyword>
<dbReference type="SUPFAM" id="SSF161098">
    <property type="entry name" value="MetI-like"/>
    <property type="match status" value="1"/>
</dbReference>
<name>A0A9D2DRF0_9FIRM</name>
<gene>
    <name evidence="9" type="ORF">IAA21_02765</name>
</gene>
<evidence type="ECO:0000256" key="5">
    <source>
        <dbReference type="ARBA" id="ARBA00022989"/>
    </source>
</evidence>
<feature type="transmembrane region" description="Helical" evidence="7">
    <location>
        <begin position="6"/>
        <end position="23"/>
    </location>
</feature>
<evidence type="ECO:0000256" key="3">
    <source>
        <dbReference type="ARBA" id="ARBA00022475"/>
    </source>
</evidence>
<keyword evidence="5 7" id="KW-1133">Transmembrane helix</keyword>
<dbReference type="Gene3D" id="1.10.3720.10">
    <property type="entry name" value="MetI-like"/>
    <property type="match status" value="1"/>
</dbReference>
<protein>
    <submittedName>
        <fullName evidence="9">Sugar ABC transporter permease</fullName>
    </submittedName>
</protein>
<dbReference type="GO" id="GO:0005886">
    <property type="term" value="C:plasma membrane"/>
    <property type="evidence" value="ECO:0007669"/>
    <property type="project" value="UniProtKB-SubCell"/>
</dbReference>
<evidence type="ECO:0000259" key="8">
    <source>
        <dbReference type="PROSITE" id="PS50928"/>
    </source>
</evidence>
<evidence type="ECO:0000256" key="6">
    <source>
        <dbReference type="ARBA" id="ARBA00023136"/>
    </source>
</evidence>
<organism evidence="9 10">
    <name type="scientific">Candidatus Blautia faecigallinarum</name>
    <dbReference type="NCBI Taxonomy" id="2838488"/>
    <lineage>
        <taxon>Bacteria</taxon>
        <taxon>Bacillati</taxon>
        <taxon>Bacillota</taxon>
        <taxon>Clostridia</taxon>
        <taxon>Lachnospirales</taxon>
        <taxon>Lachnospiraceae</taxon>
        <taxon>Blautia</taxon>
    </lineage>
</organism>
<sequence>VLIGSIFQITVGLLLAILLEHITRGKNVMRVIYFVPCIISSMAICQIFSKMLSAQPQGLVCYIMEKIGMEPIALLANSKTALLTITLIDGYKYCGLYMIIFYSAFVSISKDVIEAATMDGCNVLQQYRYIKFPLIKNIFSIVIVMLVNGCLKTFDVFYILDNKSRSTEMVATYMYKTAFNSADFGYGSALSVFLVVECLAAVAIIQKCLGAAKGDEE</sequence>
<accession>A0A9D2DRF0</accession>
<dbReference type="PROSITE" id="PS50928">
    <property type="entry name" value="ABC_TM1"/>
    <property type="match status" value="1"/>
</dbReference>
<dbReference type="GO" id="GO:0055085">
    <property type="term" value="P:transmembrane transport"/>
    <property type="evidence" value="ECO:0007669"/>
    <property type="project" value="InterPro"/>
</dbReference>
<feature type="non-terminal residue" evidence="9">
    <location>
        <position position="1"/>
    </location>
</feature>
<evidence type="ECO:0000256" key="7">
    <source>
        <dbReference type="RuleBase" id="RU363032"/>
    </source>
</evidence>
<feature type="transmembrane region" description="Helical" evidence="7">
    <location>
        <begin position="138"/>
        <end position="160"/>
    </location>
</feature>
<dbReference type="PANTHER" id="PTHR30193:SF37">
    <property type="entry name" value="INNER MEMBRANE ABC TRANSPORTER PERMEASE PROTEIN YCJO"/>
    <property type="match status" value="1"/>
</dbReference>
<feature type="transmembrane region" description="Helical" evidence="7">
    <location>
        <begin position="30"/>
        <end position="49"/>
    </location>
</feature>
<dbReference type="AlphaFoldDB" id="A0A9D2DRF0"/>
<dbReference type="Proteomes" id="UP000824041">
    <property type="component" value="Unassembled WGS sequence"/>
</dbReference>